<evidence type="ECO:0000256" key="4">
    <source>
        <dbReference type="ARBA" id="ARBA00022759"/>
    </source>
</evidence>
<keyword evidence="2" id="KW-0548">Nucleotidyltransferase</keyword>
<evidence type="ECO:0000259" key="7">
    <source>
        <dbReference type="PROSITE" id="PS50994"/>
    </source>
</evidence>
<dbReference type="Pfam" id="PF17917">
    <property type="entry name" value="RT_RNaseH"/>
    <property type="match status" value="1"/>
</dbReference>
<accession>A0ABQ4XE45</accession>
<keyword evidence="9" id="KW-1185">Reference proteome</keyword>
<dbReference type="InterPro" id="IPR012337">
    <property type="entry name" value="RNaseH-like_sf"/>
</dbReference>
<evidence type="ECO:0000256" key="6">
    <source>
        <dbReference type="ARBA" id="ARBA00022918"/>
    </source>
</evidence>
<dbReference type="InterPro" id="IPR041373">
    <property type="entry name" value="RT_RNaseH"/>
</dbReference>
<dbReference type="PROSITE" id="PS50994">
    <property type="entry name" value="INTEGRASE"/>
    <property type="match status" value="1"/>
</dbReference>
<dbReference type="CDD" id="cd09274">
    <property type="entry name" value="RNase_HI_RT_Ty3"/>
    <property type="match status" value="1"/>
</dbReference>
<feature type="domain" description="Integrase catalytic" evidence="7">
    <location>
        <begin position="280"/>
        <end position="374"/>
    </location>
</feature>
<evidence type="ECO:0000256" key="5">
    <source>
        <dbReference type="ARBA" id="ARBA00022801"/>
    </source>
</evidence>
<dbReference type="InterPro" id="IPR043502">
    <property type="entry name" value="DNA/RNA_pol_sf"/>
</dbReference>
<protein>
    <submittedName>
        <fullName evidence="8">Reverse transcriptase domain-containing protein</fullName>
    </submittedName>
</protein>
<evidence type="ECO:0000256" key="1">
    <source>
        <dbReference type="ARBA" id="ARBA00022679"/>
    </source>
</evidence>
<evidence type="ECO:0000313" key="9">
    <source>
        <dbReference type="Proteomes" id="UP001151760"/>
    </source>
</evidence>
<dbReference type="Proteomes" id="UP001151760">
    <property type="component" value="Unassembled WGS sequence"/>
</dbReference>
<proteinExistence type="predicted"/>
<dbReference type="Gene3D" id="3.30.420.10">
    <property type="entry name" value="Ribonuclease H-like superfamily/Ribonuclease H"/>
    <property type="match status" value="1"/>
</dbReference>
<reference evidence="8" key="2">
    <citation type="submission" date="2022-01" db="EMBL/GenBank/DDBJ databases">
        <authorList>
            <person name="Yamashiro T."/>
            <person name="Shiraishi A."/>
            <person name="Satake H."/>
            <person name="Nakayama K."/>
        </authorList>
    </citation>
    <scope>NUCLEOTIDE SEQUENCE</scope>
</reference>
<reference evidence="8" key="1">
    <citation type="journal article" date="2022" name="Int. J. Mol. Sci.">
        <title>Draft Genome of Tanacetum Coccineum: Genomic Comparison of Closely Related Tanacetum-Family Plants.</title>
        <authorList>
            <person name="Yamashiro T."/>
            <person name="Shiraishi A."/>
            <person name="Nakayama K."/>
            <person name="Satake H."/>
        </authorList>
    </citation>
    <scope>NUCLEOTIDE SEQUENCE</scope>
</reference>
<dbReference type="SUPFAM" id="SSF53098">
    <property type="entry name" value="Ribonuclease H-like"/>
    <property type="match status" value="1"/>
</dbReference>
<keyword evidence="1" id="KW-0808">Transferase</keyword>
<keyword evidence="4" id="KW-0255">Endonuclease</keyword>
<organism evidence="8 9">
    <name type="scientific">Tanacetum coccineum</name>
    <dbReference type="NCBI Taxonomy" id="301880"/>
    <lineage>
        <taxon>Eukaryota</taxon>
        <taxon>Viridiplantae</taxon>
        <taxon>Streptophyta</taxon>
        <taxon>Embryophyta</taxon>
        <taxon>Tracheophyta</taxon>
        <taxon>Spermatophyta</taxon>
        <taxon>Magnoliopsida</taxon>
        <taxon>eudicotyledons</taxon>
        <taxon>Gunneridae</taxon>
        <taxon>Pentapetalae</taxon>
        <taxon>asterids</taxon>
        <taxon>campanulids</taxon>
        <taxon>Asterales</taxon>
        <taxon>Asteraceae</taxon>
        <taxon>Asteroideae</taxon>
        <taxon>Anthemideae</taxon>
        <taxon>Anthemidinae</taxon>
        <taxon>Tanacetum</taxon>
    </lineage>
</organism>
<dbReference type="Gene3D" id="3.10.20.370">
    <property type="match status" value="1"/>
</dbReference>
<dbReference type="InterPro" id="IPR001584">
    <property type="entry name" value="Integrase_cat-core"/>
</dbReference>
<keyword evidence="6 8" id="KW-0695">RNA-directed DNA polymerase</keyword>
<keyword evidence="5" id="KW-0378">Hydrolase</keyword>
<sequence>MPLDPSMSFPPIRLLGIASVAKCEGGKREMINSKSAPILALPEGDENFIVYCDALHKGLGVVLMQNEKVIAYASRQLKIHEKNYTTHDLELGAVVFALKIWRHYLYGSNCTVFTDHKSLQHILVQKELNMRQCRWLELLSDYDCKIRYYPGKATVVVDALSRKERIKPLRVQALVMTKAVKIVIPSGIVFVFARSRSLLAILTALVMTIGLDIPKQILDSRTEARKPENFEAEDAGGMIRKEKLEPRADGILCLKNRSWLPRFGDLRTLIIHESHKSKYSVHSGTDKMYQDMKKLYWSFQRDLGTRLDMSIAYHPQTDGQSERTIQTLEDMLRACVIDFGNGWDRHLPLIEFSYNNSYHTSIKAAPFEALYGRKCRSPVCWAKVGDVQLTGPKIIH</sequence>
<evidence type="ECO:0000256" key="3">
    <source>
        <dbReference type="ARBA" id="ARBA00022722"/>
    </source>
</evidence>
<dbReference type="EMBL" id="BQNB010009440">
    <property type="protein sequence ID" value="GJS63555.1"/>
    <property type="molecule type" value="Genomic_DNA"/>
</dbReference>
<evidence type="ECO:0000313" key="8">
    <source>
        <dbReference type="EMBL" id="GJS63555.1"/>
    </source>
</evidence>
<dbReference type="SUPFAM" id="SSF56672">
    <property type="entry name" value="DNA/RNA polymerases"/>
    <property type="match status" value="1"/>
</dbReference>
<dbReference type="PANTHER" id="PTHR34072">
    <property type="entry name" value="ENZYMATIC POLYPROTEIN-RELATED"/>
    <property type="match status" value="1"/>
</dbReference>
<comment type="caution">
    <text evidence="8">The sequence shown here is derived from an EMBL/GenBank/DDBJ whole genome shotgun (WGS) entry which is preliminary data.</text>
</comment>
<dbReference type="GO" id="GO:0003964">
    <property type="term" value="F:RNA-directed DNA polymerase activity"/>
    <property type="evidence" value="ECO:0007669"/>
    <property type="project" value="UniProtKB-KW"/>
</dbReference>
<keyword evidence="3" id="KW-0540">Nuclease</keyword>
<dbReference type="PANTHER" id="PTHR34072:SF52">
    <property type="entry name" value="RIBONUCLEASE H"/>
    <property type="match status" value="1"/>
</dbReference>
<gene>
    <name evidence="8" type="ORF">Tco_0678119</name>
</gene>
<evidence type="ECO:0000256" key="2">
    <source>
        <dbReference type="ARBA" id="ARBA00022695"/>
    </source>
</evidence>
<dbReference type="InterPro" id="IPR036397">
    <property type="entry name" value="RNaseH_sf"/>
</dbReference>
<name>A0ABQ4XE45_9ASTR</name>